<feature type="transmembrane region" description="Helical" evidence="7">
    <location>
        <begin position="349"/>
        <end position="376"/>
    </location>
</feature>
<evidence type="ECO:0000256" key="4">
    <source>
        <dbReference type="ARBA" id="ARBA00022692"/>
    </source>
</evidence>
<feature type="transmembrane region" description="Helical" evidence="7">
    <location>
        <begin position="30"/>
        <end position="50"/>
    </location>
</feature>
<evidence type="ECO:0000256" key="7">
    <source>
        <dbReference type="RuleBase" id="RU362018"/>
    </source>
</evidence>
<organism evidence="11 12">
    <name type="scientific">Sphingomonas naphthae</name>
    <dbReference type="NCBI Taxonomy" id="1813468"/>
    <lineage>
        <taxon>Bacteria</taxon>
        <taxon>Pseudomonadati</taxon>
        <taxon>Pseudomonadota</taxon>
        <taxon>Alphaproteobacteria</taxon>
        <taxon>Sphingomonadales</taxon>
        <taxon>Sphingomonadaceae</taxon>
        <taxon>Sphingomonas</taxon>
    </lineage>
</organism>
<dbReference type="EMBL" id="CP117411">
    <property type="protein sequence ID" value="WCT72926.1"/>
    <property type="molecule type" value="Genomic_DNA"/>
</dbReference>
<keyword evidence="5 7" id="KW-1133">Transmembrane helix</keyword>
<comment type="subcellular location">
    <subcellularLocation>
        <location evidence="1">Cell membrane</location>
        <topology evidence="1">Multi-pass membrane protein</topology>
    </subcellularLocation>
</comment>
<reference evidence="11 12" key="1">
    <citation type="submission" date="2023-02" db="EMBL/GenBank/DDBJ databases">
        <title>Genome sequence of Sphingomonas naphthae.</title>
        <authorList>
            <person name="Kim S."/>
            <person name="Heo J."/>
            <person name="Kwon S.-W."/>
        </authorList>
    </citation>
    <scope>NUCLEOTIDE SEQUENCE [LARGE SCALE GENOMIC DNA]</scope>
    <source>
        <strain evidence="11 12">KACC 18716</strain>
    </source>
</reference>
<evidence type="ECO:0000256" key="6">
    <source>
        <dbReference type="ARBA" id="ARBA00023136"/>
    </source>
</evidence>
<proteinExistence type="inferred from homology"/>
<keyword evidence="6 7" id="KW-0472">Membrane</keyword>
<dbReference type="Pfam" id="PF07670">
    <property type="entry name" value="Gate"/>
    <property type="match status" value="1"/>
</dbReference>
<evidence type="ECO:0000256" key="5">
    <source>
        <dbReference type="ARBA" id="ARBA00022989"/>
    </source>
</evidence>
<feature type="transmembrane region" description="Helical" evidence="7">
    <location>
        <begin position="196"/>
        <end position="216"/>
    </location>
</feature>
<keyword evidence="7" id="KW-0813">Transport</keyword>
<dbReference type="RefSeq" id="WP_273686901.1">
    <property type="nucleotide sequence ID" value="NZ_CP117411.1"/>
</dbReference>
<evidence type="ECO:0000256" key="3">
    <source>
        <dbReference type="ARBA" id="ARBA00022475"/>
    </source>
</evidence>
<dbReference type="InterPro" id="IPR008276">
    <property type="entry name" value="C_nuclsd_transpt"/>
</dbReference>
<keyword evidence="12" id="KW-1185">Reference proteome</keyword>
<feature type="domain" description="Nucleoside transporter/FeoB GTPase Gate" evidence="10">
    <location>
        <begin position="94"/>
        <end position="191"/>
    </location>
</feature>
<dbReference type="Pfam" id="PF01773">
    <property type="entry name" value="Nucleos_tra2_N"/>
    <property type="match status" value="1"/>
</dbReference>
<feature type="transmembrane region" description="Helical" evidence="7">
    <location>
        <begin position="168"/>
        <end position="189"/>
    </location>
</feature>
<name>A0ABY7TJH5_9SPHN</name>
<evidence type="ECO:0000256" key="1">
    <source>
        <dbReference type="ARBA" id="ARBA00004651"/>
    </source>
</evidence>
<comment type="similarity">
    <text evidence="2 7">Belongs to the concentrative nucleoside transporter (CNT) (TC 2.A.41) family.</text>
</comment>
<protein>
    <recommendedName>
        <fullName evidence="7">Nucleoside permease</fullName>
    </recommendedName>
</protein>
<feature type="transmembrane region" description="Helical" evidence="7">
    <location>
        <begin position="6"/>
        <end position="23"/>
    </location>
</feature>
<gene>
    <name evidence="11" type="ORF">PQ455_14985</name>
</gene>
<feature type="domain" description="Concentrative nucleoside transporter C-terminal" evidence="9">
    <location>
        <begin position="196"/>
        <end position="406"/>
    </location>
</feature>
<dbReference type="NCBIfam" id="TIGR00804">
    <property type="entry name" value="nupC"/>
    <property type="match status" value="1"/>
</dbReference>
<evidence type="ECO:0000256" key="2">
    <source>
        <dbReference type="ARBA" id="ARBA00009033"/>
    </source>
</evidence>
<evidence type="ECO:0000259" key="8">
    <source>
        <dbReference type="Pfam" id="PF01773"/>
    </source>
</evidence>
<evidence type="ECO:0000313" key="11">
    <source>
        <dbReference type="EMBL" id="WCT72926.1"/>
    </source>
</evidence>
<feature type="transmembrane region" description="Helical" evidence="7">
    <location>
        <begin position="257"/>
        <end position="279"/>
    </location>
</feature>
<feature type="domain" description="Concentrative nucleoside transporter N-terminal" evidence="8">
    <location>
        <begin position="9"/>
        <end position="82"/>
    </location>
</feature>
<accession>A0ABY7TJH5</accession>
<dbReference type="PANTHER" id="PTHR10590:SF4">
    <property type="entry name" value="SOLUTE CARRIER FAMILY 28 MEMBER 3"/>
    <property type="match status" value="1"/>
</dbReference>
<evidence type="ECO:0000259" key="9">
    <source>
        <dbReference type="Pfam" id="PF07662"/>
    </source>
</evidence>
<dbReference type="Proteomes" id="UP001220395">
    <property type="component" value="Chromosome"/>
</dbReference>
<dbReference type="InterPro" id="IPR011642">
    <property type="entry name" value="Gate_dom"/>
</dbReference>
<sequence>MNRLLIGILGIAVILGLAVLLSANRRHIKLRIVGSAFALQVGIAVLVLYVPAGRRVIGWISGGVSALLGYSQAGTNFVFGPLATPEMGGHSFAIAALPVIIFFAALVSILYYLRVMQYVVRWVGGGIEKVIGVSKVESLCAAANIFVGQSESPLVIRPYLAGLTPPQLFTVMTSGMAGVAGTILAAYASMGIRIDYLLAASFMSAPAGILMAKIVMPDDPNVPIEHPIELVDSTHDEEVPANIIMAAAQGAQLGVKLAVAVGAMVLAFVALVALANGVLGGIGGWFGYPDLSFQQMLGFIFAPLMFLLNVPWSEAGAAGGMFGEKIVLNEFVAYIHLGQIGATLSPHTIAVITFALCGFANFSSIAIQMAVTGNLAPNQRPMIAKLGLRALVAGSLANLMSAALAGILIP</sequence>
<feature type="transmembrane region" description="Helical" evidence="7">
    <location>
        <begin position="291"/>
        <end position="312"/>
    </location>
</feature>
<evidence type="ECO:0000259" key="10">
    <source>
        <dbReference type="Pfam" id="PF07670"/>
    </source>
</evidence>
<keyword evidence="4 7" id="KW-0812">Transmembrane</keyword>
<dbReference type="PANTHER" id="PTHR10590">
    <property type="entry name" value="SODIUM/NUCLEOSIDE COTRANSPORTER"/>
    <property type="match status" value="1"/>
</dbReference>
<feature type="transmembrane region" description="Helical" evidence="7">
    <location>
        <begin position="91"/>
        <end position="113"/>
    </location>
</feature>
<dbReference type="InterPro" id="IPR011657">
    <property type="entry name" value="CNT_C_dom"/>
</dbReference>
<feature type="transmembrane region" description="Helical" evidence="7">
    <location>
        <begin position="388"/>
        <end position="409"/>
    </location>
</feature>
<feature type="transmembrane region" description="Helical" evidence="7">
    <location>
        <begin position="56"/>
        <end position="79"/>
    </location>
</feature>
<evidence type="ECO:0000313" key="12">
    <source>
        <dbReference type="Proteomes" id="UP001220395"/>
    </source>
</evidence>
<dbReference type="InterPro" id="IPR002668">
    <property type="entry name" value="CNT_N_dom"/>
</dbReference>
<dbReference type="InterPro" id="IPR018270">
    <property type="entry name" value="C_nuclsd_transpt_met_bac"/>
</dbReference>
<keyword evidence="3" id="KW-1003">Cell membrane</keyword>
<dbReference type="Pfam" id="PF07662">
    <property type="entry name" value="Nucleos_tra2_C"/>
    <property type="match status" value="1"/>
</dbReference>